<dbReference type="EMBL" id="BARV01034549">
    <property type="protein sequence ID" value="GAI58934.1"/>
    <property type="molecule type" value="Genomic_DNA"/>
</dbReference>
<protein>
    <submittedName>
        <fullName evidence="1">Uncharacterized protein</fullName>
    </submittedName>
</protein>
<proteinExistence type="predicted"/>
<accession>X1RTW1</accession>
<gene>
    <name evidence="1" type="ORF">S06H3_54081</name>
</gene>
<reference evidence="1" key="1">
    <citation type="journal article" date="2014" name="Front. Microbiol.">
        <title>High frequency of phylogenetically diverse reductive dehalogenase-homologous genes in deep subseafloor sedimentary metagenomes.</title>
        <authorList>
            <person name="Kawai M."/>
            <person name="Futagami T."/>
            <person name="Toyoda A."/>
            <person name="Takaki Y."/>
            <person name="Nishi S."/>
            <person name="Hori S."/>
            <person name="Arai W."/>
            <person name="Tsubouchi T."/>
            <person name="Morono Y."/>
            <person name="Uchiyama I."/>
            <person name="Ito T."/>
            <person name="Fujiyama A."/>
            <person name="Inagaki F."/>
            <person name="Takami H."/>
        </authorList>
    </citation>
    <scope>NUCLEOTIDE SEQUENCE</scope>
    <source>
        <strain evidence="1">Expedition CK06-06</strain>
    </source>
</reference>
<feature type="non-terminal residue" evidence="1">
    <location>
        <position position="144"/>
    </location>
</feature>
<name>X1RTW1_9ZZZZ</name>
<dbReference type="AlphaFoldDB" id="X1RTW1"/>
<organism evidence="1">
    <name type="scientific">marine sediment metagenome</name>
    <dbReference type="NCBI Taxonomy" id="412755"/>
    <lineage>
        <taxon>unclassified sequences</taxon>
        <taxon>metagenomes</taxon>
        <taxon>ecological metagenomes</taxon>
    </lineage>
</organism>
<sequence length="144" mass="16664">MKKEKDLLTFLLRLLVNHKDEYSSNKIKQYLGEISATSACHQSKPEEENNFSGYWKFDFDKDNMEKEIDYCLDLLVKKRLIIEEKSGILSSTINGVLVIAKGIKVETYLYFKNWMKNSKQGEISNLELLIVLSLSRNGKDLPLP</sequence>
<comment type="caution">
    <text evidence="1">The sequence shown here is derived from an EMBL/GenBank/DDBJ whole genome shotgun (WGS) entry which is preliminary data.</text>
</comment>
<evidence type="ECO:0000313" key="1">
    <source>
        <dbReference type="EMBL" id="GAI58934.1"/>
    </source>
</evidence>